<dbReference type="STRING" id="63057.A0A2P5F325"/>
<dbReference type="OrthoDB" id="1731326at2759"/>
<dbReference type="GO" id="GO:0098662">
    <property type="term" value="P:inorganic cation transmembrane transport"/>
    <property type="evidence" value="ECO:0007669"/>
    <property type="project" value="TreeGrafter"/>
</dbReference>
<dbReference type="PANTHER" id="PTHR32468:SF164">
    <property type="entry name" value="OS05G0485000 PROTEIN"/>
    <property type="match status" value="1"/>
</dbReference>
<dbReference type="GO" id="GO:0006885">
    <property type="term" value="P:regulation of pH"/>
    <property type="evidence" value="ECO:0007669"/>
    <property type="project" value="TreeGrafter"/>
</dbReference>
<name>A0A2P5F325_TREOI</name>
<accession>A0A2P5F325</accession>
<dbReference type="PANTHER" id="PTHR32468">
    <property type="entry name" value="CATION/H + ANTIPORTER"/>
    <property type="match status" value="1"/>
</dbReference>
<organism evidence="5 6">
    <name type="scientific">Trema orientale</name>
    <name type="common">Charcoal tree</name>
    <name type="synonym">Celtis orientalis</name>
    <dbReference type="NCBI Taxonomy" id="63057"/>
    <lineage>
        <taxon>Eukaryota</taxon>
        <taxon>Viridiplantae</taxon>
        <taxon>Streptophyta</taxon>
        <taxon>Embryophyta</taxon>
        <taxon>Tracheophyta</taxon>
        <taxon>Spermatophyta</taxon>
        <taxon>Magnoliopsida</taxon>
        <taxon>eudicotyledons</taxon>
        <taxon>Gunneridae</taxon>
        <taxon>Pentapetalae</taxon>
        <taxon>rosids</taxon>
        <taxon>fabids</taxon>
        <taxon>Rosales</taxon>
        <taxon>Cannabaceae</taxon>
        <taxon>Trema</taxon>
    </lineage>
</organism>
<keyword evidence="1" id="KW-0813">Transport</keyword>
<protein>
    <submittedName>
        <fullName evidence="5">Uncharacterized protein</fullName>
    </submittedName>
</protein>
<dbReference type="InParanoid" id="A0A2P5F325"/>
<evidence type="ECO:0000313" key="6">
    <source>
        <dbReference type="Proteomes" id="UP000237000"/>
    </source>
</evidence>
<evidence type="ECO:0000256" key="4">
    <source>
        <dbReference type="ARBA" id="ARBA00023065"/>
    </source>
</evidence>
<dbReference type="InterPro" id="IPR050794">
    <property type="entry name" value="CPA2_transporter"/>
</dbReference>
<keyword evidence="2" id="KW-0633">Potassium transport</keyword>
<dbReference type="Proteomes" id="UP000237000">
    <property type="component" value="Unassembled WGS sequence"/>
</dbReference>
<reference evidence="6" key="1">
    <citation type="submission" date="2016-06" db="EMBL/GenBank/DDBJ databases">
        <title>Parallel loss of symbiosis genes in relatives of nitrogen-fixing non-legume Parasponia.</title>
        <authorList>
            <person name="Van Velzen R."/>
            <person name="Holmer R."/>
            <person name="Bu F."/>
            <person name="Rutten L."/>
            <person name="Van Zeijl A."/>
            <person name="Liu W."/>
            <person name="Santuari L."/>
            <person name="Cao Q."/>
            <person name="Sharma T."/>
            <person name="Shen D."/>
            <person name="Roswanjaya Y."/>
            <person name="Wardhani T."/>
            <person name="Kalhor M.S."/>
            <person name="Jansen J."/>
            <person name="Van den Hoogen J."/>
            <person name="Gungor B."/>
            <person name="Hartog M."/>
            <person name="Hontelez J."/>
            <person name="Verver J."/>
            <person name="Yang W.-C."/>
            <person name="Schijlen E."/>
            <person name="Repin R."/>
            <person name="Schilthuizen M."/>
            <person name="Schranz E."/>
            <person name="Heidstra R."/>
            <person name="Miyata K."/>
            <person name="Fedorova E."/>
            <person name="Kohlen W."/>
            <person name="Bisseling T."/>
            <person name="Smit S."/>
            <person name="Geurts R."/>
        </authorList>
    </citation>
    <scope>NUCLEOTIDE SEQUENCE [LARGE SCALE GENOMIC DNA]</scope>
    <source>
        <strain evidence="6">cv. RG33-2</strain>
    </source>
</reference>
<dbReference type="AlphaFoldDB" id="A0A2P5F325"/>
<keyword evidence="3" id="KW-0630">Potassium</keyword>
<proteinExistence type="predicted"/>
<evidence type="ECO:0000256" key="3">
    <source>
        <dbReference type="ARBA" id="ARBA00022958"/>
    </source>
</evidence>
<sequence>MLLFFNGHSREQRRSKALDTEVLSKFRLSTFYDDRVSFEEVAVTNGSLDGAYDLVMVGRHHGESWFMTQIRKWDELGELGMIGEILASSEIKISASILAVQQQTKVWGLRDPKESVHLKTEYAT</sequence>
<evidence type="ECO:0000256" key="1">
    <source>
        <dbReference type="ARBA" id="ARBA00022448"/>
    </source>
</evidence>
<comment type="caution">
    <text evidence="5">The sequence shown here is derived from an EMBL/GenBank/DDBJ whole genome shotgun (WGS) entry which is preliminary data.</text>
</comment>
<dbReference type="GO" id="GO:0012505">
    <property type="term" value="C:endomembrane system"/>
    <property type="evidence" value="ECO:0007669"/>
    <property type="project" value="TreeGrafter"/>
</dbReference>
<evidence type="ECO:0000313" key="5">
    <source>
        <dbReference type="EMBL" id="PON92206.1"/>
    </source>
</evidence>
<evidence type="ECO:0000256" key="2">
    <source>
        <dbReference type="ARBA" id="ARBA00022538"/>
    </source>
</evidence>
<dbReference type="GO" id="GO:0006813">
    <property type="term" value="P:potassium ion transport"/>
    <property type="evidence" value="ECO:0007669"/>
    <property type="project" value="UniProtKB-KW"/>
</dbReference>
<gene>
    <name evidence="5" type="ORF">TorRG33x02_120250</name>
</gene>
<dbReference type="EMBL" id="JXTC01000068">
    <property type="protein sequence ID" value="PON92206.1"/>
    <property type="molecule type" value="Genomic_DNA"/>
</dbReference>
<keyword evidence="6" id="KW-1185">Reference proteome</keyword>
<keyword evidence="4" id="KW-0406">Ion transport</keyword>